<gene>
    <name evidence="1" type="ORF">CEXT_598201</name>
</gene>
<name>A0AAV4X5C6_CAEEX</name>
<sequence length="89" mass="10019">MVSRFVAFMELFMVYGEQVRGIYGTIHVYVEQVLGIYGTIHGICLSSGICRAVIYGVRKCAELFMAYAEQFVAFVELFRAYVENLGACV</sequence>
<proteinExistence type="predicted"/>
<dbReference type="Proteomes" id="UP001054945">
    <property type="component" value="Unassembled WGS sequence"/>
</dbReference>
<evidence type="ECO:0000313" key="1">
    <source>
        <dbReference type="EMBL" id="GIY89190.1"/>
    </source>
</evidence>
<evidence type="ECO:0000313" key="2">
    <source>
        <dbReference type="Proteomes" id="UP001054945"/>
    </source>
</evidence>
<keyword evidence="2" id="KW-1185">Reference proteome</keyword>
<dbReference type="AlphaFoldDB" id="A0AAV4X5C6"/>
<protein>
    <submittedName>
        <fullName evidence="1">Uncharacterized protein</fullName>
    </submittedName>
</protein>
<comment type="caution">
    <text evidence="1">The sequence shown here is derived from an EMBL/GenBank/DDBJ whole genome shotgun (WGS) entry which is preliminary data.</text>
</comment>
<reference evidence="1 2" key="1">
    <citation type="submission" date="2021-06" db="EMBL/GenBank/DDBJ databases">
        <title>Caerostris extrusa draft genome.</title>
        <authorList>
            <person name="Kono N."/>
            <person name="Arakawa K."/>
        </authorList>
    </citation>
    <scope>NUCLEOTIDE SEQUENCE [LARGE SCALE GENOMIC DNA]</scope>
</reference>
<organism evidence="1 2">
    <name type="scientific">Caerostris extrusa</name>
    <name type="common">Bark spider</name>
    <name type="synonym">Caerostris bankana</name>
    <dbReference type="NCBI Taxonomy" id="172846"/>
    <lineage>
        <taxon>Eukaryota</taxon>
        <taxon>Metazoa</taxon>
        <taxon>Ecdysozoa</taxon>
        <taxon>Arthropoda</taxon>
        <taxon>Chelicerata</taxon>
        <taxon>Arachnida</taxon>
        <taxon>Araneae</taxon>
        <taxon>Araneomorphae</taxon>
        <taxon>Entelegynae</taxon>
        <taxon>Araneoidea</taxon>
        <taxon>Araneidae</taxon>
        <taxon>Caerostris</taxon>
    </lineage>
</organism>
<accession>A0AAV4X5C6</accession>
<dbReference type="EMBL" id="BPLR01017178">
    <property type="protein sequence ID" value="GIY89190.1"/>
    <property type="molecule type" value="Genomic_DNA"/>
</dbReference>